<dbReference type="GO" id="GO:0005524">
    <property type="term" value="F:ATP binding"/>
    <property type="evidence" value="ECO:0007669"/>
    <property type="project" value="UniProtKB-KW"/>
</dbReference>
<dbReference type="EC" id="2.7.1.176" evidence="2"/>
<dbReference type="EMBL" id="JAJEPV010000005">
    <property type="protein sequence ID" value="MCC2118526.1"/>
    <property type="molecule type" value="Genomic_DNA"/>
</dbReference>
<dbReference type="Proteomes" id="UP001197795">
    <property type="component" value="Unassembled WGS sequence"/>
</dbReference>
<evidence type="ECO:0000256" key="2">
    <source>
        <dbReference type="ARBA" id="ARBA00011963"/>
    </source>
</evidence>
<evidence type="ECO:0000259" key="7">
    <source>
        <dbReference type="Pfam" id="PF06414"/>
    </source>
</evidence>
<evidence type="ECO:0000256" key="6">
    <source>
        <dbReference type="ARBA" id="ARBA00048178"/>
    </source>
</evidence>
<evidence type="ECO:0000313" key="8">
    <source>
        <dbReference type="EMBL" id="MCC2118526.1"/>
    </source>
</evidence>
<dbReference type="Pfam" id="PF06414">
    <property type="entry name" value="Zeta_toxin"/>
    <property type="match status" value="1"/>
</dbReference>
<evidence type="ECO:0000256" key="1">
    <source>
        <dbReference type="ARBA" id="ARBA00009104"/>
    </source>
</evidence>
<dbReference type="Gene3D" id="3.40.50.300">
    <property type="entry name" value="P-loop containing nucleotide triphosphate hydrolases"/>
    <property type="match status" value="1"/>
</dbReference>
<accession>A0AAE2ZW67</accession>
<dbReference type="InterPro" id="IPR010488">
    <property type="entry name" value="Zeta_toxin_domain"/>
</dbReference>
<dbReference type="RefSeq" id="WP_227732350.1">
    <property type="nucleotide sequence ID" value="NZ_JAJEPV010000005.1"/>
</dbReference>
<keyword evidence="4" id="KW-0067">ATP-binding</keyword>
<feature type="domain" description="Zeta toxin" evidence="7">
    <location>
        <begin position="2"/>
        <end position="145"/>
    </location>
</feature>
<keyword evidence="3" id="KW-0547">Nucleotide-binding</keyword>
<gene>
    <name evidence="8" type="ORF">LKD75_02780</name>
</gene>
<dbReference type="InterPro" id="IPR027417">
    <property type="entry name" value="P-loop_NTPase"/>
</dbReference>
<dbReference type="CDD" id="cd02019">
    <property type="entry name" value="NK"/>
    <property type="match status" value="1"/>
</dbReference>
<proteinExistence type="inferred from homology"/>
<dbReference type="GO" id="GO:0016301">
    <property type="term" value="F:kinase activity"/>
    <property type="evidence" value="ECO:0007669"/>
    <property type="project" value="InterPro"/>
</dbReference>
<reference evidence="8 9" key="1">
    <citation type="submission" date="2021-10" db="EMBL/GenBank/DDBJ databases">
        <title>Anaerobic single-cell dispensing facilitates the cultivation of human gut bacteria.</title>
        <authorList>
            <person name="Afrizal A."/>
        </authorList>
    </citation>
    <scope>NUCLEOTIDE SEQUENCE [LARGE SCALE GENOMIC DNA]</scope>
    <source>
        <strain evidence="8 9">CLA-AA-H273</strain>
    </source>
</reference>
<dbReference type="AlphaFoldDB" id="A0AAE2ZW67"/>
<organism evidence="8 9">
    <name type="scientific">Waltera acetigignens</name>
    <dbReference type="NCBI Taxonomy" id="2981769"/>
    <lineage>
        <taxon>Bacteria</taxon>
        <taxon>Bacillati</taxon>
        <taxon>Bacillota</taxon>
        <taxon>Clostridia</taxon>
        <taxon>Lachnospirales</taxon>
        <taxon>Lachnospiraceae</taxon>
        <taxon>Waltera</taxon>
    </lineage>
</organism>
<protein>
    <recommendedName>
        <fullName evidence="5">UDP-N-acetylglucosamine kinase</fullName>
        <ecNumber evidence="2">2.7.1.176</ecNumber>
    </recommendedName>
    <alternativeName>
        <fullName evidence="5">UDP-N-acetylglucosamine kinase</fullName>
    </alternativeName>
</protein>
<comment type="similarity">
    <text evidence="1">Belongs to the zeta toxin family.</text>
</comment>
<evidence type="ECO:0000256" key="4">
    <source>
        <dbReference type="ARBA" id="ARBA00022840"/>
    </source>
</evidence>
<keyword evidence="9" id="KW-1185">Reference proteome</keyword>
<sequence length="184" mass="21016">MKKLLLITGDIATGKSTFANILSQRYNTNVFFKDSIKEVLGDTIGFSNREENKKISNASMELMFFIFSEFAKLGKGLILESNFHRTELERLHKAAQDNGYDVLTIVLFGDVEVLHARYLNRMTNENRHSVHLSTTIDKFEDFKRCSDYLKGIEVPGEVIRINATDFGYQSSEEVLAEIDVFMKA</sequence>
<evidence type="ECO:0000256" key="3">
    <source>
        <dbReference type="ARBA" id="ARBA00022741"/>
    </source>
</evidence>
<comment type="caution">
    <text evidence="8">The sequence shown here is derived from an EMBL/GenBank/DDBJ whole genome shotgun (WGS) entry which is preliminary data.</text>
</comment>
<evidence type="ECO:0000313" key="9">
    <source>
        <dbReference type="Proteomes" id="UP001197795"/>
    </source>
</evidence>
<comment type="catalytic activity">
    <reaction evidence="6">
        <text>UDP-N-acetyl-alpha-D-glucosamine + ATP = UDP-N-acetyl-alpha-D-glucosamine 3'-phosphate + ADP + H(+)</text>
        <dbReference type="Rhea" id="RHEA:32671"/>
        <dbReference type="ChEBI" id="CHEBI:15378"/>
        <dbReference type="ChEBI" id="CHEBI:30616"/>
        <dbReference type="ChEBI" id="CHEBI:57705"/>
        <dbReference type="ChEBI" id="CHEBI:64353"/>
        <dbReference type="ChEBI" id="CHEBI:456216"/>
        <dbReference type="EC" id="2.7.1.176"/>
    </reaction>
</comment>
<name>A0AAE2ZW67_9FIRM</name>
<evidence type="ECO:0000256" key="5">
    <source>
        <dbReference type="ARBA" id="ARBA00032897"/>
    </source>
</evidence>
<dbReference type="SUPFAM" id="SSF52540">
    <property type="entry name" value="P-loop containing nucleoside triphosphate hydrolases"/>
    <property type="match status" value="1"/>
</dbReference>